<accession>A0AAD8I0Y7</accession>
<sequence length="214" mass="24703">MASHLTIPKLGFCKLDVHSCYTGRPFKNGNKTGVGAFISDDKGKIVRMLTGTQPGFSEKRIMCFVMMMGLRLAWEEQKELVILETDNWFVFQCYYRKWCEECKYEMDQIHKRREDRNMNIEVIYIPPAANILAIYLAENGGETREHIHITKKPFGKVLDIWYEEMGLGSPWIRLICEADDEGPKMLPLVASVGSCLNRYVLTTFVLLIGINFVY</sequence>
<comment type="caution">
    <text evidence="2">The sequence shown here is derived from an EMBL/GenBank/DDBJ whole genome shotgun (WGS) entry which is preliminary data.</text>
</comment>
<evidence type="ECO:0000313" key="2">
    <source>
        <dbReference type="EMBL" id="KAK1376496.1"/>
    </source>
</evidence>
<organism evidence="2 3">
    <name type="scientific">Heracleum sosnowskyi</name>
    <dbReference type="NCBI Taxonomy" id="360622"/>
    <lineage>
        <taxon>Eukaryota</taxon>
        <taxon>Viridiplantae</taxon>
        <taxon>Streptophyta</taxon>
        <taxon>Embryophyta</taxon>
        <taxon>Tracheophyta</taxon>
        <taxon>Spermatophyta</taxon>
        <taxon>Magnoliopsida</taxon>
        <taxon>eudicotyledons</taxon>
        <taxon>Gunneridae</taxon>
        <taxon>Pentapetalae</taxon>
        <taxon>asterids</taxon>
        <taxon>campanulids</taxon>
        <taxon>Apiales</taxon>
        <taxon>Apiaceae</taxon>
        <taxon>Apioideae</taxon>
        <taxon>apioid superclade</taxon>
        <taxon>Tordylieae</taxon>
        <taxon>Tordyliinae</taxon>
        <taxon>Heracleum</taxon>
    </lineage>
</organism>
<proteinExistence type="predicted"/>
<dbReference type="InterPro" id="IPR036397">
    <property type="entry name" value="RNaseH_sf"/>
</dbReference>
<feature type="domain" description="RNase H type-1" evidence="1">
    <location>
        <begin position="28"/>
        <end position="138"/>
    </location>
</feature>
<dbReference type="Gene3D" id="3.30.420.10">
    <property type="entry name" value="Ribonuclease H-like superfamily/Ribonuclease H"/>
    <property type="match status" value="1"/>
</dbReference>
<dbReference type="EMBL" id="JAUIZM010000007">
    <property type="protein sequence ID" value="KAK1376496.1"/>
    <property type="molecule type" value="Genomic_DNA"/>
</dbReference>
<dbReference type="Proteomes" id="UP001237642">
    <property type="component" value="Unassembled WGS sequence"/>
</dbReference>
<dbReference type="GO" id="GO:0004523">
    <property type="term" value="F:RNA-DNA hybrid ribonuclease activity"/>
    <property type="evidence" value="ECO:0007669"/>
    <property type="project" value="InterPro"/>
</dbReference>
<reference evidence="2" key="2">
    <citation type="submission" date="2023-05" db="EMBL/GenBank/DDBJ databases">
        <authorList>
            <person name="Schelkunov M.I."/>
        </authorList>
    </citation>
    <scope>NUCLEOTIDE SEQUENCE</scope>
    <source>
        <strain evidence="2">Hsosn_3</strain>
        <tissue evidence="2">Leaf</tissue>
    </source>
</reference>
<reference evidence="2" key="1">
    <citation type="submission" date="2023-02" db="EMBL/GenBank/DDBJ databases">
        <title>Genome of toxic invasive species Heracleum sosnowskyi carries increased number of genes despite the absence of recent whole-genome duplications.</title>
        <authorList>
            <person name="Schelkunov M."/>
            <person name="Shtratnikova V."/>
            <person name="Makarenko M."/>
            <person name="Klepikova A."/>
            <person name="Omelchenko D."/>
            <person name="Novikova G."/>
            <person name="Obukhova E."/>
            <person name="Bogdanov V."/>
            <person name="Penin A."/>
            <person name="Logacheva M."/>
        </authorList>
    </citation>
    <scope>NUCLEOTIDE SEQUENCE</scope>
    <source>
        <strain evidence="2">Hsosn_3</strain>
        <tissue evidence="2">Leaf</tissue>
    </source>
</reference>
<dbReference type="AlphaFoldDB" id="A0AAD8I0Y7"/>
<name>A0AAD8I0Y7_9APIA</name>
<gene>
    <name evidence="2" type="ORF">POM88_032689</name>
</gene>
<keyword evidence="3" id="KW-1185">Reference proteome</keyword>
<evidence type="ECO:0000313" key="3">
    <source>
        <dbReference type="Proteomes" id="UP001237642"/>
    </source>
</evidence>
<evidence type="ECO:0000259" key="1">
    <source>
        <dbReference type="Pfam" id="PF13456"/>
    </source>
</evidence>
<dbReference type="Pfam" id="PF13456">
    <property type="entry name" value="RVT_3"/>
    <property type="match status" value="1"/>
</dbReference>
<dbReference type="GO" id="GO:0003676">
    <property type="term" value="F:nucleic acid binding"/>
    <property type="evidence" value="ECO:0007669"/>
    <property type="project" value="InterPro"/>
</dbReference>
<protein>
    <recommendedName>
        <fullName evidence="1">RNase H type-1 domain-containing protein</fullName>
    </recommendedName>
</protein>
<dbReference type="InterPro" id="IPR002156">
    <property type="entry name" value="RNaseH_domain"/>
</dbReference>